<evidence type="ECO:0000256" key="1">
    <source>
        <dbReference type="SAM" id="MobiDB-lite"/>
    </source>
</evidence>
<organism evidence="2 3">
    <name type="scientific">Coemansia reversa (strain ATCC 12441 / NRRL 1564)</name>
    <dbReference type="NCBI Taxonomy" id="763665"/>
    <lineage>
        <taxon>Eukaryota</taxon>
        <taxon>Fungi</taxon>
        <taxon>Fungi incertae sedis</taxon>
        <taxon>Zoopagomycota</taxon>
        <taxon>Kickxellomycotina</taxon>
        <taxon>Kickxellomycetes</taxon>
        <taxon>Kickxellales</taxon>
        <taxon>Kickxellaceae</taxon>
        <taxon>Coemansia</taxon>
    </lineage>
</organism>
<gene>
    <name evidence="2" type="ORF">COEREDRAFT_79102</name>
</gene>
<feature type="region of interest" description="Disordered" evidence="1">
    <location>
        <begin position="174"/>
        <end position="222"/>
    </location>
</feature>
<dbReference type="AlphaFoldDB" id="A0A2G5BJD7"/>
<sequence length="222" mass="25338">MGPNQDNYYLSAYGGDDETEEHLVRNADGDSRQHSYLHSPIVADDSVSVHSVQPRRPAHQLSVRRAAEREEQARREAIRSGLYGEPIQELEYEDYDRSSFTSLSKPYARREILGDDDDQQRIMEKLDDTHRDREYVSRPSRGPSMYQRMRMMDEGEDENDTALKRASMLLRRQLSKRRSMASDGALRRSLLDSSAADSSVPSETYGDANIPLQEISGGADRH</sequence>
<dbReference type="OrthoDB" id="377733at2759"/>
<reference evidence="2 3" key="1">
    <citation type="journal article" date="2015" name="Genome Biol. Evol.">
        <title>Phylogenomic analyses indicate that early fungi evolved digesting cell walls of algal ancestors of land plants.</title>
        <authorList>
            <person name="Chang Y."/>
            <person name="Wang S."/>
            <person name="Sekimoto S."/>
            <person name="Aerts A.L."/>
            <person name="Choi C."/>
            <person name="Clum A."/>
            <person name="LaButti K.M."/>
            <person name="Lindquist E.A."/>
            <person name="Yee Ngan C."/>
            <person name="Ohm R.A."/>
            <person name="Salamov A.A."/>
            <person name="Grigoriev I.V."/>
            <person name="Spatafora J.W."/>
            <person name="Berbee M.L."/>
        </authorList>
    </citation>
    <scope>NUCLEOTIDE SEQUENCE [LARGE SCALE GENOMIC DNA]</scope>
    <source>
        <strain evidence="2 3">NRRL 1564</strain>
    </source>
</reference>
<name>A0A2G5BJD7_COERN</name>
<keyword evidence="3" id="KW-1185">Reference proteome</keyword>
<feature type="non-terminal residue" evidence="2">
    <location>
        <position position="222"/>
    </location>
</feature>
<accession>A0A2G5BJD7</accession>
<dbReference type="Proteomes" id="UP000242474">
    <property type="component" value="Unassembled WGS sequence"/>
</dbReference>
<proteinExistence type="predicted"/>
<dbReference type="EMBL" id="KZ303487">
    <property type="protein sequence ID" value="PIA19125.1"/>
    <property type="molecule type" value="Genomic_DNA"/>
</dbReference>
<feature type="region of interest" description="Disordered" evidence="1">
    <location>
        <begin position="45"/>
        <end position="66"/>
    </location>
</feature>
<evidence type="ECO:0000313" key="2">
    <source>
        <dbReference type="EMBL" id="PIA19125.1"/>
    </source>
</evidence>
<protein>
    <submittedName>
        <fullName evidence="2">Uncharacterized protein</fullName>
    </submittedName>
</protein>
<evidence type="ECO:0000313" key="3">
    <source>
        <dbReference type="Proteomes" id="UP000242474"/>
    </source>
</evidence>